<geneLocation type="mitochondrion" evidence="1"/>
<protein>
    <submittedName>
        <fullName evidence="1">Ribosomal protein L6</fullName>
    </submittedName>
</protein>
<dbReference type="SUPFAM" id="SSF56053">
    <property type="entry name" value="Ribosomal protein L6"/>
    <property type="match status" value="1"/>
</dbReference>
<reference evidence="1" key="2">
    <citation type="journal article" date="2014" name="PLoS ONE">
        <title>Description of Colponema vietnamica sp.n. and Acavomonas peruviana n. gen. n. sp., two new alveolate phyla (Colponemidia nom. nov. and Acavomonidia nom. nov.) and their contributions to reconstructing the ancestral state of alveolates and eukaryotes.</title>
        <authorList>
            <person name="Tikhonenkov D.V."/>
            <person name="Janouskovec J."/>
            <person name="Mylnikov A.P."/>
            <person name="Mikhailov K.V."/>
            <person name="Simdyanov T.G."/>
            <person name="Aleoshin V.V."/>
            <person name="Keeling P.J."/>
        </authorList>
    </citation>
    <scope>NUCLEOTIDE SEQUENCE</scope>
    <source>
        <strain evidence="1">Colp-7a</strain>
    </source>
</reference>
<dbReference type="AlphaFoldDB" id="V5KWG5"/>
<keyword evidence="1" id="KW-0496">Mitochondrion</keyword>
<gene>
    <name evidence="1" type="primary">rpl6</name>
</gene>
<dbReference type="EMBL" id="MG202006">
    <property type="protein sequence ID" value="ATY40848.1"/>
    <property type="molecule type" value="Genomic_DNA"/>
</dbReference>
<dbReference type="GO" id="GO:0003735">
    <property type="term" value="F:structural constituent of ribosome"/>
    <property type="evidence" value="ECO:0007669"/>
    <property type="project" value="InterPro"/>
</dbReference>
<keyword evidence="1" id="KW-0687">Ribonucleoprotein</keyword>
<dbReference type="GO" id="GO:0006412">
    <property type="term" value="P:translation"/>
    <property type="evidence" value="ECO:0007669"/>
    <property type="project" value="InterPro"/>
</dbReference>
<reference evidence="1" key="1">
    <citation type="journal article" date="2013" name="Curr. Biol.">
        <title>Colponemids represent multiple ancient alveolate lineages.</title>
        <authorList>
            <person name="Janouskovec J."/>
            <person name="Tikhonenkov D.V."/>
            <person name="Mikhailov K.V."/>
            <person name="Simdyanov T.G."/>
            <person name="Aleoshin V.V."/>
            <person name="Mylnikov A.P."/>
            <person name="Keeling P.J."/>
        </authorList>
    </citation>
    <scope>NUCLEOTIDE SEQUENCE</scope>
    <source>
        <strain evidence="1">Colp-7a</strain>
    </source>
</reference>
<dbReference type="InterPro" id="IPR036789">
    <property type="entry name" value="Ribosomal_uL6-like_a/b-dom_sf"/>
</dbReference>
<dbReference type="GO" id="GO:0005840">
    <property type="term" value="C:ribosome"/>
    <property type="evidence" value="ECO:0007669"/>
    <property type="project" value="UniProtKB-KW"/>
</dbReference>
<name>V5KWG5_9ALVE</name>
<sequence>MKSLSLQLYQNLRSIVFNDNKKQYILFQKDKNISIHTLPYFLKMNKLLLSTRELQFYNNFILKQATLQSYYSINLLKLIRYFAKLIKIRGIGFRSKSSINKRDLILKFGTRSAEFVYKVDWQDIRVLSIKKNRILIYGNDLLLVNESAQRIKELKEINIYTGKGFRFRNEKVRKKVGKEKRI</sequence>
<dbReference type="EMBL" id="KF651059">
    <property type="protein sequence ID" value="AHA41628.1"/>
    <property type="molecule type" value="Genomic_DNA"/>
</dbReference>
<evidence type="ECO:0000313" key="2">
    <source>
        <dbReference type="EMBL" id="ATY40848.1"/>
    </source>
</evidence>
<accession>V5KWG5</accession>
<organism evidence="1">
    <name type="scientific">Colponema vietnamica</name>
    <dbReference type="NCBI Taxonomy" id="1492817"/>
    <lineage>
        <taxon>Eukaryota</taxon>
        <taxon>Sar</taxon>
        <taxon>Alveolata</taxon>
        <taxon>Colponemida</taxon>
        <taxon>Colponemidia</taxon>
        <taxon>Colponema</taxon>
    </lineage>
</organism>
<dbReference type="Gene3D" id="3.90.930.12">
    <property type="entry name" value="Ribosomal protein L6, alpha-beta domain"/>
    <property type="match status" value="1"/>
</dbReference>
<dbReference type="GO" id="GO:0019843">
    <property type="term" value="F:rRNA binding"/>
    <property type="evidence" value="ECO:0007669"/>
    <property type="project" value="InterPro"/>
</dbReference>
<evidence type="ECO:0000313" key="1">
    <source>
        <dbReference type="EMBL" id="AHA41628.1"/>
    </source>
</evidence>
<reference evidence="2" key="3">
    <citation type="journal article" date="2017" name="Curr. Biol.">
        <title>A New Lineage of Eukaryotes Illuminates Early Mitochondrial Genome Reduction.</title>
        <authorList>
            <person name="Janouskovec J."/>
            <person name="Tikhonenkov D.V."/>
            <person name="Burki F."/>
            <person name="Howe A.T."/>
            <person name="Rohwer F.L."/>
            <person name="Mylnikov A.P."/>
            <person name="Keeling P.J."/>
        </authorList>
    </citation>
    <scope>NUCLEOTIDE SEQUENCE</scope>
    <source>
        <strain evidence="2">Colp-7a</strain>
    </source>
</reference>
<keyword evidence="1" id="KW-0689">Ribosomal protein</keyword>
<proteinExistence type="predicted"/>